<dbReference type="EMBL" id="CP013652">
    <property type="protein sequence ID" value="ALS22308.1"/>
    <property type="molecule type" value="Genomic_DNA"/>
</dbReference>
<protein>
    <submittedName>
        <fullName evidence="1">Uncharacterized protein</fullName>
    </submittedName>
</protein>
<dbReference type="STRING" id="162209.IJ22_19340"/>
<organism evidence="1 2">
    <name type="scientific">Paenibacillus naphthalenovorans</name>
    <dbReference type="NCBI Taxonomy" id="162209"/>
    <lineage>
        <taxon>Bacteria</taxon>
        <taxon>Bacillati</taxon>
        <taxon>Bacillota</taxon>
        <taxon>Bacilli</taxon>
        <taxon>Bacillales</taxon>
        <taxon>Paenibacillaceae</taxon>
        <taxon>Paenibacillus</taxon>
    </lineage>
</organism>
<gene>
    <name evidence="1" type="ORF">IJ22_19340</name>
</gene>
<reference evidence="2" key="1">
    <citation type="submission" date="2015-12" db="EMBL/GenBank/DDBJ databases">
        <title>Complete genome sequences of two moderately thermophilic Paenibacillus species.</title>
        <authorList>
            <person name="Butler R.III."/>
            <person name="Wang J."/>
            <person name="Stark B.C."/>
            <person name="Pombert J.-F."/>
        </authorList>
    </citation>
    <scope>NUCLEOTIDE SEQUENCE [LARGE SCALE GENOMIC DNA]</scope>
    <source>
        <strain evidence="2">32O-Y</strain>
    </source>
</reference>
<proteinExistence type="predicted"/>
<dbReference type="KEGG" id="pnp:IJ22_19340"/>
<dbReference type="OrthoDB" id="2610730at2"/>
<dbReference type="AlphaFoldDB" id="A0A0U2W192"/>
<reference evidence="1 2" key="2">
    <citation type="journal article" date="2016" name="Genome Announc.">
        <title>Complete Genome Sequences of Two Interactive Moderate Thermophiles, Paenibacillus napthalenovorans 32O-Y and Paenibacillus sp. 32O-W.</title>
        <authorList>
            <person name="Butler R.R.III."/>
            <person name="Wang J."/>
            <person name="Stark B.C."/>
            <person name="Pombert J.F."/>
        </authorList>
    </citation>
    <scope>NUCLEOTIDE SEQUENCE [LARGE SCALE GENOMIC DNA]</scope>
    <source>
        <strain evidence="1 2">32O-Y</strain>
    </source>
</reference>
<accession>A0A0U2W192</accession>
<dbReference type="RefSeq" id="WP_062408612.1">
    <property type="nucleotide sequence ID" value="NZ_CP013652.1"/>
</dbReference>
<evidence type="ECO:0000313" key="2">
    <source>
        <dbReference type="Proteomes" id="UP000061660"/>
    </source>
</evidence>
<sequence length="160" mass="18551">MSRLKELTKYKNTIIERLVGNQNICKAVFYQDRSFLEKPDVAPEQLLYENIYPYNYIPENADNLSVAKTYITISITDYRKAGSIKFKAGNIFINVITHKDLFRTDYGFLRTDYLISEIDDLFEGKRGVGIGTLEFMGAKEITINEQYMGAYLHYRPVDFG</sequence>
<keyword evidence="2" id="KW-1185">Reference proteome</keyword>
<name>A0A0U2W192_9BACL</name>
<dbReference type="PATRIC" id="fig|162209.4.peg.2049"/>
<evidence type="ECO:0000313" key="1">
    <source>
        <dbReference type="EMBL" id="ALS22308.1"/>
    </source>
</evidence>
<dbReference type="Proteomes" id="UP000061660">
    <property type="component" value="Chromosome"/>
</dbReference>